<dbReference type="InterPro" id="IPR001078">
    <property type="entry name" value="2-oxoacid_DH_actylTfrase"/>
</dbReference>
<evidence type="ECO:0000259" key="7">
    <source>
        <dbReference type="PROSITE" id="PS51826"/>
    </source>
</evidence>
<proteinExistence type="inferred from homology"/>
<evidence type="ECO:0000313" key="9">
    <source>
        <dbReference type="Proteomes" id="UP000334820"/>
    </source>
</evidence>
<dbReference type="SUPFAM" id="SSF52777">
    <property type="entry name" value="CoA-dependent acyltransferases"/>
    <property type="match status" value="1"/>
</dbReference>
<keyword evidence="4 8" id="KW-0808">Transferase</keyword>
<feature type="domain" description="Lipoyl-binding" evidence="6">
    <location>
        <begin position="2"/>
        <end position="77"/>
    </location>
</feature>
<feature type="compositionally biased region" description="Low complexity" evidence="5">
    <location>
        <begin position="84"/>
        <end position="98"/>
    </location>
</feature>
<dbReference type="SUPFAM" id="SSF51230">
    <property type="entry name" value="Single hybrid motif"/>
    <property type="match status" value="1"/>
</dbReference>
<evidence type="ECO:0000256" key="1">
    <source>
        <dbReference type="ARBA" id="ARBA00001938"/>
    </source>
</evidence>
<dbReference type="PROSITE" id="PS00189">
    <property type="entry name" value="LIPOYL"/>
    <property type="match status" value="1"/>
</dbReference>
<keyword evidence="9" id="KW-1185">Reference proteome</keyword>
<evidence type="ECO:0000256" key="4">
    <source>
        <dbReference type="RuleBase" id="RU003423"/>
    </source>
</evidence>
<dbReference type="Gene3D" id="3.30.559.10">
    <property type="entry name" value="Chloramphenicol acetyltransferase-like domain"/>
    <property type="match status" value="1"/>
</dbReference>
<evidence type="ECO:0000256" key="3">
    <source>
        <dbReference type="ARBA" id="ARBA00022823"/>
    </source>
</evidence>
<accession>A0A5J4K9S9</accession>
<evidence type="ECO:0000256" key="5">
    <source>
        <dbReference type="SAM" id="MobiDB-lite"/>
    </source>
</evidence>
<dbReference type="Proteomes" id="UP000334820">
    <property type="component" value="Unassembled WGS sequence"/>
</dbReference>
<dbReference type="EC" id="2.3.1.-" evidence="4"/>
<comment type="caution">
    <text evidence="8">The sequence shown here is derived from an EMBL/GenBank/DDBJ whole genome shotgun (WGS) entry which is preliminary data.</text>
</comment>
<dbReference type="Pfam" id="PF00198">
    <property type="entry name" value="2-oxoacid_dh"/>
    <property type="match status" value="1"/>
</dbReference>
<evidence type="ECO:0000259" key="6">
    <source>
        <dbReference type="PROSITE" id="PS50968"/>
    </source>
</evidence>
<dbReference type="CDD" id="cd06849">
    <property type="entry name" value="lipoyl_domain"/>
    <property type="match status" value="1"/>
</dbReference>
<gene>
    <name evidence="8" type="primary">acoC_1</name>
    <name evidence="8" type="ORF">KTAU_15130</name>
</gene>
<dbReference type="AlphaFoldDB" id="A0A5J4K9S9"/>
<dbReference type="InterPro" id="IPR036625">
    <property type="entry name" value="E3-bd_dom_sf"/>
</dbReference>
<feature type="domain" description="Peripheral subunit-binding (PSBD)" evidence="7">
    <location>
        <begin position="224"/>
        <end position="265"/>
    </location>
</feature>
<organism evidence="8 9">
    <name type="scientific">Thermogemmatispora aurantia</name>
    <dbReference type="NCBI Taxonomy" id="2045279"/>
    <lineage>
        <taxon>Bacteria</taxon>
        <taxon>Bacillati</taxon>
        <taxon>Chloroflexota</taxon>
        <taxon>Ktedonobacteria</taxon>
        <taxon>Thermogemmatisporales</taxon>
        <taxon>Thermogemmatisporaceae</taxon>
        <taxon>Thermogemmatispora</taxon>
    </lineage>
</organism>
<dbReference type="RefSeq" id="WP_151727719.1">
    <property type="nucleotide sequence ID" value="NZ_BKZV01000002.1"/>
</dbReference>
<dbReference type="GO" id="GO:0045254">
    <property type="term" value="C:pyruvate dehydrogenase complex"/>
    <property type="evidence" value="ECO:0007669"/>
    <property type="project" value="InterPro"/>
</dbReference>
<name>A0A5J4K9S9_9CHLR</name>
<keyword evidence="4" id="KW-0012">Acyltransferase</keyword>
<comment type="similarity">
    <text evidence="2 4">Belongs to the 2-oxoacid dehydrogenase family.</text>
</comment>
<keyword evidence="3 4" id="KW-0450">Lipoyl</keyword>
<dbReference type="InterPro" id="IPR000089">
    <property type="entry name" value="Biotin_lipoyl"/>
</dbReference>
<dbReference type="InterPro" id="IPR023213">
    <property type="entry name" value="CAT-like_dom_sf"/>
</dbReference>
<dbReference type="Gene3D" id="2.40.50.100">
    <property type="match status" value="1"/>
</dbReference>
<dbReference type="PANTHER" id="PTHR23151:SF90">
    <property type="entry name" value="DIHYDROLIPOYLLYSINE-RESIDUE ACETYLTRANSFERASE COMPONENT OF PYRUVATE DEHYDROGENASE COMPLEX, MITOCHONDRIAL-RELATED"/>
    <property type="match status" value="1"/>
</dbReference>
<evidence type="ECO:0000313" key="8">
    <source>
        <dbReference type="EMBL" id="GER82876.1"/>
    </source>
</evidence>
<dbReference type="Gene3D" id="4.10.320.10">
    <property type="entry name" value="E3-binding domain"/>
    <property type="match status" value="2"/>
</dbReference>
<evidence type="ECO:0000256" key="2">
    <source>
        <dbReference type="ARBA" id="ARBA00007317"/>
    </source>
</evidence>
<dbReference type="PANTHER" id="PTHR23151">
    <property type="entry name" value="DIHYDROLIPOAMIDE ACETYL/SUCCINYL-TRANSFERASE-RELATED"/>
    <property type="match status" value="1"/>
</dbReference>
<feature type="compositionally biased region" description="Basic and acidic residues" evidence="5">
    <location>
        <begin position="99"/>
        <end position="117"/>
    </location>
</feature>
<dbReference type="PROSITE" id="PS51826">
    <property type="entry name" value="PSBD"/>
    <property type="match status" value="2"/>
</dbReference>
<dbReference type="InterPro" id="IPR011053">
    <property type="entry name" value="Single_hybrid_motif"/>
</dbReference>
<protein>
    <recommendedName>
        <fullName evidence="4">Dihydrolipoamide acetyltransferase component of pyruvate dehydrogenase complex</fullName>
        <ecNumber evidence="4">2.3.1.-</ecNumber>
    </recommendedName>
</protein>
<feature type="region of interest" description="Disordered" evidence="5">
    <location>
        <begin position="84"/>
        <end position="142"/>
    </location>
</feature>
<comment type="cofactor">
    <cofactor evidence="1 4">
        <name>(R)-lipoate</name>
        <dbReference type="ChEBI" id="CHEBI:83088"/>
    </cofactor>
</comment>
<dbReference type="SUPFAM" id="SSF47005">
    <property type="entry name" value="Peripheral subunit-binding domain of 2-oxo acid dehydrogenase complex"/>
    <property type="match status" value="1"/>
</dbReference>
<feature type="compositionally biased region" description="Low complexity" evidence="5">
    <location>
        <begin position="119"/>
        <end position="129"/>
    </location>
</feature>
<dbReference type="GO" id="GO:0006086">
    <property type="term" value="P:pyruvate decarboxylation to acetyl-CoA"/>
    <property type="evidence" value="ECO:0007669"/>
    <property type="project" value="InterPro"/>
</dbReference>
<keyword evidence="8" id="KW-0670">Pyruvate</keyword>
<sequence>MAIRVIMPALGMAQETGKILRWLKREGEPVNQGEPLAEIETDKATVELEAPASGLLSAITAREGEDIPVGQQIALILAPGEQPVAGPAPAAAAAAPRQPAEHEQQPREERGAGEADRPAAASSSTSTSSLTVEPPSPALMDEHTRGLGRLVSPLAARIAAEHQVDLRQLQPQGRRIQKADVLAYLASRRMQEPGESERLAVSAGQKPMVHGSVARSSRQRRLLAASPKARRLAAELGQDLAALARTGLGSGPEGAILAADVLAAASVQAERRATSAGWGAAEASGERAEAPTLSQVWRLMAERTAQSWQQVPHFSLLREVQAERLLAWHQAMQRRCSPEITYTDLLVRVVAAALRVHPQINASWQDGRLVRHGEINIGLAVATDEGLVVPVIHEADRLSLSALVEVRKDLVERARSRRLRPQDLQGGTFTISNLGMYGVDAFNAIINAPQAAILAVGRISERVIAVAGQPVVAPTMLLSLSCDHRVIDGARGAQFLATLAELLEEPLGLLA</sequence>
<dbReference type="PROSITE" id="PS50968">
    <property type="entry name" value="BIOTINYL_LIPOYL"/>
    <property type="match status" value="1"/>
</dbReference>
<dbReference type="EMBL" id="BKZV01000002">
    <property type="protein sequence ID" value="GER82876.1"/>
    <property type="molecule type" value="Genomic_DNA"/>
</dbReference>
<dbReference type="Pfam" id="PF02817">
    <property type="entry name" value="E3_binding"/>
    <property type="match status" value="2"/>
</dbReference>
<dbReference type="InterPro" id="IPR045257">
    <property type="entry name" value="E2/Pdx1"/>
</dbReference>
<feature type="domain" description="Peripheral subunit-binding (PSBD)" evidence="7">
    <location>
        <begin position="150"/>
        <end position="185"/>
    </location>
</feature>
<reference evidence="8 9" key="1">
    <citation type="journal article" date="2019" name="Int. J. Syst. Evol. Microbiol.">
        <title>Thermogemmatispora aurantia sp. nov. and Thermogemmatispora argillosa sp. nov., within the class Ktedonobacteria, and emended description of the genus Thermogemmatispora.</title>
        <authorList>
            <person name="Zheng Y."/>
            <person name="Wang C.M."/>
            <person name="Sakai Y."/>
            <person name="Abe K."/>
            <person name="Yokota A."/>
            <person name="Yabe S."/>
        </authorList>
    </citation>
    <scope>NUCLEOTIDE SEQUENCE [LARGE SCALE GENOMIC DNA]</scope>
    <source>
        <strain evidence="8 9">A1-2</strain>
    </source>
</reference>
<dbReference type="Pfam" id="PF00364">
    <property type="entry name" value="Biotin_lipoyl"/>
    <property type="match status" value="1"/>
</dbReference>
<dbReference type="InterPro" id="IPR003016">
    <property type="entry name" value="2-oxoA_DH_lipoyl-BS"/>
</dbReference>
<feature type="region of interest" description="Disordered" evidence="5">
    <location>
        <begin position="195"/>
        <end position="214"/>
    </location>
</feature>
<dbReference type="GO" id="GO:0016746">
    <property type="term" value="F:acyltransferase activity"/>
    <property type="evidence" value="ECO:0007669"/>
    <property type="project" value="UniProtKB-KW"/>
</dbReference>
<dbReference type="InterPro" id="IPR004167">
    <property type="entry name" value="PSBD"/>
</dbReference>